<reference evidence="8" key="2">
    <citation type="submission" date="2017-05" db="EMBL/GenBank/DDBJ databases">
        <title>Hassallidin in the filamentous cyanobacterium Planktothrix serta PCC 8927.</title>
        <authorList>
            <person name="Gugger M."/>
            <person name="Pancrace C."/>
        </authorList>
    </citation>
    <scope>NUCLEOTIDE SEQUENCE</scope>
    <source>
        <strain evidence="8">PCC 8927</strain>
    </source>
</reference>
<dbReference type="GO" id="GO:0044550">
    <property type="term" value="P:secondary metabolite biosynthetic process"/>
    <property type="evidence" value="ECO:0007669"/>
    <property type="project" value="UniProtKB-ARBA"/>
</dbReference>
<dbReference type="InterPro" id="IPR036736">
    <property type="entry name" value="ACP-like_sf"/>
</dbReference>
<dbReference type="InterPro" id="IPR042099">
    <property type="entry name" value="ANL_N_sf"/>
</dbReference>
<keyword evidence="5" id="KW-0677">Repeat</keyword>
<evidence type="ECO:0000256" key="5">
    <source>
        <dbReference type="ARBA" id="ARBA00022737"/>
    </source>
</evidence>
<dbReference type="Gene3D" id="2.30.38.10">
    <property type="entry name" value="Luciferase, Domain 3"/>
    <property type="match status" value="2"/>
</dbReference>
<dbReference type="Gene3D" id="3.40.50.12780">
    <property type="entry name" value="N-terminal domain of ligase-like"/>
    <property type="match status" value="1"/>
</dbReference>
<dbReference type="InterPro" id="IPR023213">
    <property type="entry name" value="CAT-like_dom_sf"/>
</dbReference>
<comment type="cofactor">
    <cofactor evidence="1">
        <name>pantetheine 4'-phosphate</name>
        <dbReference type="ChEBI" id="CHEBI:47942"/>
    </cofactor>
</comment>
<dbReference type="InterPro" id="IPR020845">
    <property type="entry name" value="AMP-binding_CS"/>
</dbReference>
<dbReference type="FunFam" id="3.40.50.980:FF:000002">
    <property type="entry name" value="Enterobactin synthetase component F"/>
    <property type="match status" value="1"/>
</dbReference>
<dbReference type="Pfam" id="PF00550">
    <property type="entry name" value="PP-binding"/>
    <property type="match status" value="3"/>
</dbReference>
<evidence type="ECO:0000256" key="6">
    <source>
        <dbReference type="ARBA" id="ARBA00023194"/>
    </source>
</evidence>
<evidence type="ECO:0000259" key="7">
    <source>
        <dbReference type="PROSITE" id="PS50075"/>
    </source>
</evidence>
<dbReference type="Gene3D" id="3.30.300.30">
    <property type="match status" value="3"/>
</dbReference>
<dbReference type="GO" id="GO:0017000">
    <property type="term" value="P:antibiotic biosynthetic process"/>
    <property type="evidence" value="ECO:0007669"/>
    <property type="project" value="UniProtKB-KW"/>
</dbReference>
<dbReference type="Gene3D" id="1.10.1200.10">
    <property type="entry name" value="ACP-like"/>
    <property type="match status" value="3"/>
</dbReference>
<dbReference type="InterPro" id="IPR025110">
    <property type="entry name" value="AMP-bd_C"/>
</dbReference>
<feature type="domain" description="Carrier" evidence="7">
    <location>
        <begin position="3553"/>
        <end position="3628"/>
    </location>
</feature>
<feature type="domain" description="Carrier" evidence="7">
    <location>
        <begin position="983"/>
        <end position="1057"/>
    </location>
</feature>
<evidence type="ECO:0000256" key="3">
    <source>
        <dbReference type="ARBA" id="ARBA00022450"/>
    </source>
</evidence>
<dbReference type="GO" id="GO:0031177">
    <property type="term" value="F:phosphopantetheine binding"/>
    <property type="evidence" value="ECO:0007669"/>
    <property type="project" value="TreeGrafter"/>
</dbReference>
<evidence type="ECO:0000313" key="8">
    <source>
        <dbReference type="EMBL" id="CZT62784.1"/>
    </source>
</evidence>
<dbReference type="OrthoDB" id="9778383at2"/>
<dbReference type="FunFam" id="1.10.1200.10:FF:000005">
    <property type="entry name" value="Nonribosomal peptide synthetase 1"/>
    <property type="match status" value="3"/>
</dbReference>
<dbReference type="InterPro" id="IPR010071">
    <property type="entry name" value="AA_adenyl_dom"/>
</dbReference>
<keyword evidence="10" id="KW-1185">Reference proteome</keyword>
<dbReference type="Pfam" id="PF00501">
    <property type="entry name" value="AMP-binding"/>
    <property type="match status" value="3"/>
</dbReference>
<keyword evidence="6" id="KW-0045">Antibiotic biosynthesis</keyword>
<dbReference type="SUPFAM" id="SSF56801">
    <property type="entry name" value="Acetyl-CoA synthetase-like"/>
    <property type="match status" value="3"/>
</dbReference>
<gene>
    <name evidence="8" type="primary">hasO</name>
    <name evidence="8" type="ORF">PL8927_110037</name>
</gene>
<dbReference type="FunFam" id="3.40.50.980:FF:000001">
    <property type="entry name" value="Non-ribosomal peptide synthetase"/>
    <property type="match status" value="2"/>
</dbReference>
<dbReference type="RefSeq" id="WP_083617241.1">
    <property type="nucleotide sequence ID" value="NZ_LR734829.1"/>
</dbReference>
<dbReference type="CDD" id="cd12116">
    <property type="entry name" value="A_NRPS_Ta1_like"/>
    <property type="match status" value="1"/>
</dbReference>
<dbReference type="GO" id="GO:0005737">
    <property type="term" value="C:cytoplasm"/>
    <property type="evidence" value="ECO:0007669"/>
    <property type="project" value="TreeGrafter"/>
</dbReference>
<keyword evidence="4" id="KW-0597">Phosphoprotein</keyword>
<keyword evidence="3" id="KW-0596">Phosphopantetheine</keyword>
<dbReference type="FunFam" id="2.30.38.10:FF:000001">
    <property type="entry name" value="Non-ribosomal peptide synthetase PvdI"/>
    <property type="match status" value="2"/>
</dbReference>
<dbReference type="NCBIfam" id="NF003417">
    <property type="entry name" value="PRK04813.1"/>
    <property type="match status" value="3"/>
</dbReference>
<evidence type="ECO:0000256" key="2">
    <source>
        <dbReference type="ARBA" id="ARBA00006432"/>
    </source>
</evidence>
<dbReference type="InterPro" id="IPR006162">
    <property type="entry name" value="Ppantetheine_attach_site"/>
</dbReference>
<reference evidence="8" key="1">
    <citation type="submission" date="2016-03" db="EMBL/GenBank/DDBJ databases">
        <authorList>
            <person name="Ploux O."/>
        </authorList>
    </citation>
    <scope>NUCLEOTIDE SEQUENCE</scope>
    <source>
        <strain evidence="8">PCC 8927</strain>
    </source>
</reference>
<accession>A0A1J1JNR9</accession>
<dbReference type="GO" id="GO:0008610">
    <property type="term" value="P:lipid biosynthetic process"/>
    <property type="evidence" value="ECO:0007669"/>
    <property type="project" value="UniProtKB-ARBA"/>
</dbReference>
<dbReference type="InterPro" id="IPR009081">
    <property type="entry name" value="PP-bd_ACP"/>
</dbReference>
<dbReference type="NCBIfam" id="TIGR01733">
    <property type="entry name" value="AA-adenyl-dom"/>
    <property type="match status" value="3"/>
</dbReference>
<evidence type="ECO:0000313" key="10">
    <source>
        <dbReference type="Proteomes" id="UP000184550"/>
    </source>
</evidence>
<dbReference type="Gene3D" id="3.30.559.10">
    <property type="entry name" value="Chloramphenicol acetyltransferase-like domain"/>
    <property type="match status" value="4"/>
</dbReference>
<dbReference type="Gene3D" id="3.30.559.30">
    <property type="entry name" value="Nonribosomal peptide synthetase, condensation domain"/>
    <property type="match status" value="4"/>
</dbReference>
<feature type="domain" description="Carrier" evidence="7">
    <location>
        <begin position="2043"/>
        <end position="2117"/>
    </location>
</feature>
<name>A0A1J1JNR9_9CYAN</name>
<dbReference type="EMBL" id="CZCU02000013">
    <property type="protein sequence ID" value="VXD10548.1"/>
    <property type="molecule type" value="Genomic_DNA"/>
</dbReference>
<dbReference type="InterPro" id="IPR001242">
    <property type="entry name" value="Condensation_dom"/>
</dbReference>
<dbReference type="FunFam" id="3.30.300.30:FF:000010">
    <property type="entry name" value="Enterobactin synthetase component F"/>
    <property type="match status" value="2"/>
</dbReference>
<evidence type="ECO:0000256" key="4">
    <source>
        <dbReference type="ARBA" id="ARBA00022553"/>
    </source>
</evidence>
<evidence type="ECO:0000256" key="1">
    <source>
        <dbReference type="ARBA" id="ARBA00001957"/>
    </source>
</evidence>
<dbReference type="EMBL" id="LT546031">
    <property type="protein sequence ID" value="CZT62784.1"/>
    <property type="molecule type" value="Genomic_DNA"/>
</dbReference>
<dbReference type="InterPro" id="IPR045851">
    <property type="entry name" value="AMP-bd_C_sf"/>
</dbReference>
<dbReference type="NCBIfam" id="TIGR01720">
    <property type="entry name" value="NRPS-para261"/>
    <property type="match status" value="1"/>
</dbReference>
<dbReference type="PANTHER" id="PTHR45527:SF14">
    <property type="entry name" value="PLIPASTATIN SYNTHASE SUBUNIT B"/>
    <property type="match status" value="1"/>
</dbReference>
<dbReference type="GO" id="GO:0003824">
    <property type="term" value="F:catalytic activity"/>
    <property type="evidence" value="ECO:0007669"/>
    <property type="project" value="InterPro"/>
</dbReference>
<dbReference type="CDD" id="cd19543">
    <property type="entry name" value="DCL_NRPS"/>
    <property type="match status" value="2"/>
</dbReference>
<dbReference type="SUPFAM" id="SSF47336">
    <property type="entry name" value="ACP-like"/>
    <property type="match status" value="3"/>
</dbReference>
<proteinExistence type="inferred from homology"/>
<dbReference type="PROSITE" id="PS50075">
    <property type="entry name" value="CARRIER"/>
    <property type="match status" value="3"/>
</dbReference>
<organism evidence="8">
    <name type="scientific">Planktothrix serta PCC 8927</name>
    <dbReference type="NCBI Taxonomy" id="671068"/>
    <lineage>
        <taxon>Bacteria</taxon>
        <taxon>Bacillati</taxon>
        <taxon>Cyanobacteriota</taxon>
        <taxon>Cyanophyceae</taxon>
        <taxon>Oscillatoriophycideae</taxon>
        <taxon>Oscillatoriales</taxon>
        <taxon>Microcoleaceae</taxon>
        <taxon>Planktothrix</taxon>
    </lineage>
</organism>
<dbReference type="PANTHER" id="PTHR45527">
    <property type="entry name" value="NONRIBOSOMAL PEPTIDE SYNTHETASE"/>
    <property type="match status" value="1"/>
</dbReference>
<dbReference type="CDD" id="cd05930">
    <property type="entry name" value="A_NRPS"/>
    <property type="match status" value="1"/>
</dbReference>
<dbReference type="Proteomes" id="UP000184550">
    <property type="component" value="Unassembled WGS sequence"/>
</dbReference>
<dbReference type="InterPro" id="IPR000873">
    <property type="entry name" value="AMP-dep_synth/lig_dom"/>
</dbReference>
<protein>
    <submittedName>
        <fullName evidence="8">Non-ribosomal peptide synthase, involved in Hassallidin biosynthesis</fullName>
    </submittedName>
</protein>
<dbReference type="FunFam" id="3.40.50.12780:FF:000012">
    <property type="entry name" value="Non-ribosomal peptide synthetase"/>
    <property type="match status" value="3"/>
</dbReference>
<dbReference type="GO" id="GO:0043041">
    <property type="term" value="P:amino acid activation for nonribosomal peptide biosynthetic process"/>
    <property type="evidence" value="ECO:0007669"/>
    <property type="project" value="TreeGrafter"/>
</dbReference>
<dbReference type="CDD" id="cd17643">
    <property type="entry name" value="A_NRPS_Cytc1-like"/>
    <property type="match status" value="1"/>
</dbReference>
<dbReference type="Pfam" id="PF13193">
    <property type="entry name" value="AMP-binding_C"/>
    <property type="match status" value="2"/>
</dbReference>
<dbReference type="SUPFAM" id="SSF52777">
    <property type="entry name" value="CoA-dependent acyltransferases"/>
    <property type="match status" value="8"/>
</dbReference>
<dbReference type="InterPro" id="IPR010060">
    <property type="entry name" value="NRPS_synth"/>
</dbReference>
<sequence length="3679" mass="416725">MPLKAQIEDIFPLTPLQKGLLFHSLYEPESGIYFEQFHCRLEGDVSVSAVRQAWQTLVNRHPILRTAIITKGQTEPVQVVFRELVFNILEEDWRGLNNSAQATRFTEFLEADRRKGFILNRPPLMRVTLIRLAQDSWHLVWSHHHLILDGWSWPLLLREFLMLHKAKRENVEISLPNIRPYGDFLAWLKQKNPQDSEAFWHQYMDGFESATPLLMISKTKPEGAFLKGEIKQLLASEVTELLQKLAQNCRITLNTVIQGAWAILLNRYSRNQDLVYGITVAGRPPELPGVEGMIGPFINTLPLRVFISEKEPLDTWLQNLQTQVVLMRQFEHSSLSDIQGWSDVPRGQPLFESLLAFENFPVDTSLKAGDFGLNVPECSFFETTHYPLTLVVVPGNELSLKLSYNADRFDTVAMELLLKQFCDLLINMANNAQEPLQSLSLNAQLIPKLDREEETPKPILKSRVTLKEKFAKIVNQYPQRTALTFENQNLTYQEIDTQSNRIAHYLKRQGIGAEKRVVICLERSPELIIAMLAVVKAGGVYVPVDPAYPRERIEFTVSDCEAKLILTTTAIRSHLPESQIKICLDEEDAPFLTESTEPLSETLDPNSGAYIIYTSGSTGQPKGVLITQHNLIRLFQSTEHWFAFNEQDVWTFFHSFAFDFSVWEIWGALLYGGRIAIVPHCISRNPQSFLQLLQQEQVTVLNQTPSAFAQLLACRSLSDKLSKLRYIIFGGEALNLPSLRPWFEHFGENQTRLVNMYGITETTVHVTYRLITKQDIDNSSGSLIGQPIPDLDLYILDPYGNPLPPGVIGEIYIGGAGVASGYINRPELTAQRFVKDCFADLSVNSDSHLYRSGDLGRFLPNGDLEYLGRIDNQIKIRGFRIEIGEIEAAICQFSEVREALVLTNSDTETEEKYLIAYIVCYPEKQPSIETLRKYLQTKLPEFMIPAQFVYLEKFPLTHNGKVDRKALPKPETKRENLEVSFIPPATPIEEILADIWQQVLGVEQVSRFDNYFVLGGDSIRSIRVVSLAQSQGINLKLEQIFSYPVLSDLAARVTQSDVVENIDDTPFALISTADQEKLLDWADNAYPLAKLQTGMLFHSEYSEASTTYHDVFSFRIRIPFDIKNWEKAYTQIVARHRVLRTAFYLAEFSQPLQVVVKQVPAKVGFEDITHLSTTAQDTYIKSFIDQERKNRFDYKLAPLMRFHIHLLDKNVMQATLTLHHAIADGWSLANLLTELTSSYLHLTNKNVPPLPPAPQLEYSRFIALEQQALKDDKQREFWQQQIAGLPFTQLPRLHETNSSESKPKTGKIDIILPDSLSQRVKNLAHQLGVPLRTVLLALHLHILAVFSGEEEVVTGLVSNSRPTEIDSDRVLGLFLNTLPLRLKLPSGSWIDLIQKTWRAEQALMPNRHFPASELQRLNGNQPFYETSFNFVHFHVYEGLLKWREVELIQSESLDETNIPFAVSWSEEVATVSLALNITYNTGQFSDRQITTIAHHYQHSLEALTADPHAHRLIYENHEQLCADIPYSPPPSQWVHEKIAQQAAKTPDATAVIFEGDSWTYAQLNQKANQLARFLLSCGIGLDKAVGICLKPSLEMICALLAVLKVGGCYVPIDPQYPLARIQRMLQDAEISLLLSHSDLQIPDLAESGSQVLFLNHCTEEINQHPSEDLNLPIWGENLAYIIFTSGSTGHPKSIAISHQALACHINWFIDTFSVSPHDIIFQKTSLSFDASVDELWAPLMVGAKLLIGKQGAHQDPGYLVQKIKSEEVTLLVVVPSLLEVLLGEPEFAECSSLRLMFSGGEALKTRVWEQFYKLLGIPLVNIYGPAETTVESVYHTCRDREKTATIPIGQPVKNTRLYILNSHLQPVPIGTPGELFIAGYQLARGYWRAPRITAENFLPDPFTENAGCRMYRTGDRARYLPDGNIEFLGRADQQVKVRGFRIETGEIVAALEKQPWVTCAVVKAFSLPDEPSRLIAYLELKETPANWQKKLRLELAQNLPNYMIPSLFIKISNWLLLPNGKIDINSLPHPEAKDAAIREEYVAPQNEIESVLTNLWEQVLQVSSIGVSDNFFELGGDSIMGLQIIAKARDKGFYFSPQDLFKYPQVAALASQVKILNHRSIATLPKIEAGEVPLTPIQNWFFQQSLLVPGHWNQSILLNIKPEFESSQFHTALTQIAKTHPAFHLRFRHTETGWVQELAKDNHPLNFDIVDLTHIPEKELSEKLPPIATQFQSQLNLERGPLFRAVYFKTEENAPDKLLLIIHHLIVDGVSWRIILRDLAYCILHNPEEIAAKSVSFPQWSYYLQHQTQDYDWEQELNFWKTQSVDNPTLPIDFPKNILDNKESSIGQIECHFTKEETDTLLLKLPRTHKARIQEVLLTALLFAVTEWTGDREITIALESHGRETLTNQKTSSVVDISDTIGWFTSLFPCKLEKIDSDIFKNLAAIQKHLENLLNHSFSYGILSTKPEYSFLLPPIPQSILFNYLGQFDETISKSAPFTPAVEEVGYSRHPENQRSVPLELTGLIVHEKLEIRFVYSQALHQEGTIRRLADSFDKHLHHLLAERPTQQSSWTPEDFPLAKLNSEQLIIALAKTNDVEDIYPLSSVQEGILFHTNYQSGTDVYLQQVSGEIQGKLDVEKFKTAWESCINRYPNLRASFVWQDLPRSLQRIHHSVNLPFIYEDWREHSTDEQVKKWSVLLATDRQQGLLTEIAPLMRMTLVRTEAESWLFCWTHHHLLLDGWSLPLVFRDVIAFYQADKSDRDLNLSKPADYRDFIVWLNQKESGTTEAFWRQQLNGLSSATSFGLASRKPNAVAEYQTLQTTLKKEVYTQLKAYAQKNQVTLNTLVQAAWSLLLSKYSGADEVIYGVTVSGRPTELSGFTEMVGLFINTLPLHIKLNSAKPLQDWLIEIRDSLAAINEYSFTPLVDIQAWSQIKRGEPLFESIVVYENYPVSEGLRQHSGELTIHSIESLEKNHYPISLYALPGDDLTLKIAFQPQIGSATERENLLSHLTQILTSIAIEKPQFLGEINLLSKAAVDESNQSIFQRPIGLIHQLFSQQVQKTPEAIAIDPDITYIEIEHQSNQIARTLLQLNVTRETLVAVFLEREASLPIALLGIMKAGAAYLPLDATFPSDTPNGTLGDRISWMLADSGASVIVTQEKIADQLPKTSATMVFLDKLSPQPDTPLPVLSENNHLAYLIYTSGSTGKPKGVQIQHESVVNFLLSFQEKLQLTDGDTLVAVTTVSFDIAGLELFLPLISGARLVIADKETTRDGFKLAQLLQARQATIMQATPTTWRLLLAAGWQPDNGFRILCGGEALPIELAESLLKFQIHLWNVYGPTETTIWSTIKEIKKQEDALSIGKAIANTSIYILDSAGNPVPEGIVGELLIGGIGLARGYRHRPDITAEKFIPNPFAVNPGERLYRTGDLARWLPNGEIEFLGRRDFQVKIRGFRIELGEIETVLESHPVIAQAIVQAIDDTDAGKKLVGYLVIKTEAEKPTIEALQSYLLANLPDYMLPSAWVFLEAMPLTPNNKVDRRSLPSPNQSTFQNEYIAPRNTVEEVLTYIWQEILQVDQVGVMDNFFHLGGHSLRAAQIHARIKKIFLINLELRELFDTVTIAKMAELLLARELQPGRTEKIAKTFLRLKQMTPEEKAKLLQEKQMSRTTICTSELKQKQREET</sequence>
<reference evidence="9 10" key="3">
    <citation type="submission" date="2019-10" db="EMBL/GenBank/DDBJ databases">
        <authorList>
            <consortium name="Genoscope - CEA"/>
            <person name="William W."/>
        </authorList>
    </citation>
    <scope>NUCLEOTIDE SEQUENCE [LARGE SCALE GENOMIC DNA]</scope>
    <source>
        <strain evidence="9">BBR_PRJEB10992</strain>
    </source>
</reference>
<dbReference type="PROSITE" id="PS00012">
    <property type="entry name" value="PHOSPHOPANTETHEINE"/>
    <property type="match status" value="1"/>
</dbReference>
<dbReference type="Gene3D" id="3.40.50.980">
    <property type="match status" value="4"/>
</dbReference>
<evidence type="ECO:0000313" key="9">
    <source>
        <dbReference type="EMBL" id="VXD10548.1"/>
    </source>
</evidence>
<dbReference type="PROSITE" id="PS00455">
    <property type="entry name" value="AMP_BINDING"/>
    <property type="match status" value="3"/>
</dbReference>
<dbReference type="Pfam" id="PF00668">
    <property type="entry name" value="Condensation"/>
    <property type="match status" value="4"/>
</dbReference>
<comment type="similarity">
    <text evidence="2">Belongs to the ATP-dependent AMP-binding enzyme family.</text>
</comment>